<evidence type="ECO:0000256" key="1">
    <source>
        <dbReference type="ARBA" id="ARBA00023004"/>
    </source>
</evidence>
<evidence type="ECO:0000256" key="2">
    <source>
        <dbReference type="SAM" id="Phobius"/>
    </source>
</evidence>
<dbReference type="EMBL" id="APPK01000060">
    <property type="protein sequence ID" value="ENV19401.1"/>
    <property type="molecule type" value="Genomic_DNA"/>
</dbReference>
<dbReference type="InterPro" id="IPR007167">
    <property type="entry name" value="Fe-transptr_FeoA-like"/>
</dbReference>
<gene>
    <name evidence="4" type="ORF">F963_04493</name>
</gene>
<feature type="domain" description="Ferrous iron transporter FeoA-like" evidence="3">
    <location>
        <begin position="35"/>
        <end position="116"/>
    </location>
</feature>
<reference evidence="4 5" key="1">
    <citation type="submission" date="2013-02" db="EMBL/GenBank/DDBJ databases">
        <title>The Genome Sequence of Acinetobacter bereziniae NIPH 3.</title>
        <authorList>
            <consortium name="The Broad Institute Genome Sequencing Platform"/>
            <consortium name="The Broad Institute Genome Sequencing Center for Infectious Disease"/>
            <person name="Cerqueira G."/>
            <person name="Feldgarden M."/>
            <person name="Courvalin P."/>
            <person name="Perichon B."/>
            <person name="Grillot-Courvalin C."/>
            <person name="Clermont D."/>
            <person name="Rocha E."/>
            <person name="Yoon E.-J."/>
            <person name="Nemec A."/>
            <person name="Walker B."/>
            <person name="Young S.K."/>
            <person name="Zeng Q."/>
            <person name="Gargeya S."/>
            <person name="Fitzgerald M."/>
            <person name="Haas B."/>
            <person name="Abouelleil A."/>
            <person name="Alvarado L."/>
            <person name="Arachchi H.M."/>
            <person name="Berlin A.M."/>
            <person name="Chapman S.B."/>
            <person name="Dewar J."/>
            <person name="Goldberg J."/>
            <person name="Griggs A."/>
            <person name="Gujja S."/>
            <person name="Hansen M."/>
            <person name="Howarth C."/>
            <person name="Imamovic A."/>
            <person name="Larimer J."/>
            <person name="McCowan C."/>
            <person name="Murphy C."/>
            <person name="Neiman D."/>
            <person name="Pearson M."/>
            <person name="Priest M."/>
            <person name="Roberts A."/>
            <person name="Saif S."/>
            <person name="Shea T."/>
            <person name="Sisk P."/>
            <person name="Sykes S."/>
            <person name="Wortman J."/>
            <person name="Nusbaum C."/>
            <person name="Birren B."/>
        </authorList>
    </citation>
    <scope>NUCLEOTIDE SEQUENCE [LARGE SCALE GENOMIC DNA]</scope>
    <source>
        <strain evidence="4 5">NIPH 3</strain>
    </source>
</reference>
<dbReference type="InterPro" id="IPR038157">
    <property type="entry name" value="FeoA_core_dom"/>
</dbReference>
<keyword evidence="1" id="KW-0408">Iron</keyword>
<keyword evidence="2" id="KW-1133">Transmembrane helix</keyword>
<keyword evidence="2" id="KW-0472">Membrane</keyword>
<dbReference type="InterPro" id="IPR052713">
    <property type="entry name" value="FeoA"/>
</dbReference>
<organism evidence="4 5">
    <name type="scientific">Acinetobacter bereziniae NIPH 3</name>
    <dbReference type="NCBI Taxonomy" id="1217651"/>
    <lineage>
        <taxon>Bacteria</taxon>
        <taxon>Pseudomonadati</taxon>
        <taxon>Pseudomonadota</taxon>
        <taxon>Gammaproteobacteria</taxon>
        <taxon>Moraxellales</taxon>
        <taxon>Moraxellaceae</taxon>
        <taxon>Acinetobacter</taxon>
    </lineage>
</organism>
<dbReference type="SUPFAM" id="SSF50037">
    <property type="entry name" value="C-terminal domain of transcriptional repressors"/>
    <property type="match status" value="1"/>
</dbReference>
<evidence type="ECO:0000313" key="4">
    <source>
        <dbReference type="EMBL" id="ENV19401.1"/>
    </source>
</evidence>
<dbReference type="PANTHER" id="PTHR42954:SF2">
    <property type="entry name" value="FE(2+) TRANSPORT PROTEIN A"/>
    <property type="match status" value="1"/>
</dbReference>
<dbReference type="SMART" id="SM00899">
    <property type="entry name" value="FeoA"/>
    <property type="match status" value="1"/>
</dbReference>
<evidence type="ECO:0000313" key="5">
    <source>
        <dbReference type="Proteomes" id="UP000013270"/>
    </source>
</evidence>
<dbReference type="InterPro" id="IPR008988">
    <property type="entry name" value="Transcriptional_repressor_C"/>
</dbReference>
<comment type="caution">
    <text evidence="4">The sequence shown here is derived from an EMBL/GenBank/DDBJ whole genome shotgun (WGS) entry which is preliminary data.</text>
</comment>
<evidence type="ECO:0000259" key="3">
    <source>
        <dbReference type="SMART" id="SM00899"/>
    </source>
</evidence>
<proteinExistence type="predicted"/>
<dbReference type="AlphaFoldDB" id="N8X593"/>
<dbReference type="Proteomes" id="UP000013270">
    <property type="component" value="Unassembled WGS sequence"/>
</dbReference>
<accession>N8X593</accession>
<dbReference type="GO" id="GO:0046914">
    <property type="term" value="F:transition metal ion binding"/>
    <property type="evidence" value="ECO:0007669"/>
    <property type="project" value="InterPro"/>
</dbReference>
<protein>
    <recommendedName>
        <fullName evidence="3">Ferrous iron transporter FeoA-like domain-containing protein</fullName>
    </recommendedName>
</protein>
<feature type="transmembrane region" description="Helical" evidence="2">
    <location>
        <begin position="12"/>
        <end position="35"/>
    </location>
</feature>
<dbReference type="PATRIC" id="fig|1217651.3.peg.4431"/>
<dbReference type="HOGENOM" id="CLU_150646_1_0_6"/>
<dbReference type="Pfam" id="PF04023">
    <property type="entry name" value="FeoA"/>
    <property type="match status" value="1"/>
</dbReference>
<dbReference type="Gene3D" id="2.30.30.90">
    <property type="match status" value="1"/>
</dbReference>
<sequence>MPKVNENCNEPYLVIILICMYNKLYIVFILGLIAVRLSDLKVKQTAIISKVSRTSEDNVNQPDLVASRLETLGFVPGTRVQVITKGIFGGDPILIQIGFTRFALRKVEAQKIEIHQALEGASA</sequence>
<keyword evidence="2" id="KW-0812">Transmembrane</keyword>
<dbReference type="PANTHER" id="PTHR42954">
    <property type="entry name" value="FE(2+) TRANSPORT PROTEIN A"/>
    <property type="match status" value="1"/>
</dbReference>
<name>N8X593_ACIBZ</name>